<protein>
    <submittedName>
        <fullName evidence="9">Cytochrome P450</fullName>
    </submittedName>
</protein>
<evidence type="ECO:0000256" key="5">
    <source>
        <dbReference type="ARBA" id="ARBA00023004"/>
    </source>
</evidence>
<dbReference type="PRINTS" id="PR00385">
    <property type="entry name" value="P450"/>
</dbReference>
<proteinExistence type="inferred from homology"/>
<evidence type="ECO:0000256" key="7">
    <source>
        <dbReference type="RuleBase" id="RU000461"/>
    </source>
</evidence>
<dbReference type="SUPFAM" id="SSF48264">
    <property type="entry name" value="Cytochrome P450"/>
    <property type="match status" value="1"/>
</dbReference>
<evidence type="ECO:0000256" key="6">
    <source>
        <dbReference type="ARBA" id="ARBA00023033"/>
    </source>
</evidence>
<keyword evidence="5 7" id="KW-0408">Iron</keyword>
<dbReference type="KEGG" id="kbs:EPA93_22715"/>
<reference evidence="9 10" key="1">
    <citation type="submission" date="2019-01" db="EMBL/GenBank/DDBJ databases">
        <title>Ktedonosporobacter rubrisoli SCAWS-G2.</title>
        <authorList>
            <person name="Huang Y."/>
            <person name="Yan B."/>
        </authorList>
    </citation>
    <scope>NUCLEOTIDE SEQUENCE [LARGE SCALE GENOMIC DNA]</scope>
    <source>
        <strain evidence="9 10">SCAWS-G2</strain>
    </source>
</reference>
<dbReference type="GO" id="GO:0016705">
    <property type="term" value="F:oxidoreductase activity, acting on paired donors, with incorporation or reduction of molecular oxygen"/>
    <property type="evidence" value="ECO:0007669"/>
    <property type="project" value="InterPro"/>
</dbReference>
<dbReference type="PANTHER" id="PTHR46696:SF1">
    <property type="entry name" value="CYTOCHROME P450 YJIB-RELATED"/>
    <property type="match status" value="1"/>
</dbReference>
<dbReference type="CDD" id="cd20625">
    <property type="entry name" value="CYP164-like"/>
    <property type="match status" value="1"/>
</dbReference>
<dbReference type="GO" id="GO:0004497">
    <property type="term" value="F:monooxygenase activity"/>
    <property type="evidence" value="ECO:0007669"/>
    <property type="project" value="UniProtKB-KW"/>
</dbReference>
<dbReference type="PROSITE" id="PS00086">
    <property type="entry name" value="CYTOCHROME_P450"/>
    <property type="match status" value="1"/>
</dbReference>
<dbReference type="AlphaFoldDB" id="A0A4P6K7G1"/>
<evidence type="ECO:0000313" key="10">
    <source>
        <dbReference type="Proteomes" id="UP000290365"/>
    </source>
</evidence>
<dbReference type="InterPro" id="IPR002397">
    <property type="entry name" value="Cyt_P450_B"/>
</dbReference>
<gene>
    <name evidence="9" type="ORF">EPA93_22715</name>
</gene>
<feature type="region of interest" description="Disordered" evidence="8">
    <location>
        <begin position="61"/>
        <end position="88"/>
    </location>
</feature>
<keyword evidence="3 7" id="KW-0479">Metal-binding</keyword>
<dbReference type="EMBL" id="CP035758">
    <property type="protein sequence ID" value="QBD83556.1"/>
    <property type="molecule type" value="Genomic_DNA"/>
</dbReference>
<name>A0A4P6K7G1_KTERU</name>
<evidence type="ECO:0000313" key="9">
    <source>
        <dbReference type="EMBL" id="QBD83556.1"/>
    </source>
</evidence>
<keyword evidence="2 7" id="KW-0349">Heme</keyword>
<evidence type="ECO:0000256" key="2">
    <source>
        <dbReference type="ARBA" id="ARBA00022617"/>
    </source>
</evidence>
<dbReference type="OrthoDB" id="142769at2"/>
<sequence length="420" mass="47581">MTEPKRLFEQVNDYANRADPYPLYAEMRKTPIIRQDDGSYIVSSYRLIKQLQHDPRISVDIRKRPPSDLRGQRAREMSSRGRPVPFLRLDPPEHDHIRRLVTRQFGPPHSPDMIDSMRGELAQLVHELIDRFQGRSRIDIVDDFAYPFPVSVICRLLGVPREDEARFHVWADALVASLDPLPQATGDQQEMGAEQAALEISQYMGELIAEHREHPGSDMLSRLITDYSPEGPLAPADLVVTSVLLLIAGHETTVNLIANSTLTLLRHPDVLERLRSDPELVIPFVEEVLRFEPPVQFNGQRTAIADITLDGVTIPQGSPVILMLAAANRDPERFPDPERFIPDRQDNEHFGFGDGIHYCFGAPLARLEVQIALNALVRRVIEPRLVIDPPPYRQNALLRGPRHLLIDITGIRQSLHFTGT</sequence>
<evidence type="ECO:0000256" key="8">
    <source>
        <dbReference type="SAM" id="MobiDB-lite"/>
    </source>
</evidence>
<keyword evidence="6 7" id="KW-0503">Monooxygenase</keyword>
<dbReference type="InterPro" id="IPR017972">
    <property type="entry name" value="Cyt_P450_CS"/>
</dbReference>
<evidence type="ECO:0000256" key="4">
    <source>
        <dbReference type="ARBA" id="ARBA00023002"/>
    </source>
</evidence>
<dbReference type="PRINTS" id="PR00359">
    <property type="entry name" value="BP450"/>
</dbReference>
<evidence type="ECO:0000256" key="1">
    <source>
        <dbReference type="ARBA" id="ARBA00010617"/>
    </source>
</evidence>
<comment type="similarity">
    <text evidence="1 7">Belongs to the cytochrome P450 family.</text>
</comment>
<dbReference type="Pfam" id="PF00067">
    <property type="entry name" value="p450"/>
    <property type="match status" value="1"/>
</dbReference>
<dbReference type="GO" id="GO:0005506">
    <property type="term" value="F:iron ion binding"/>
    <property type="evidence" value="ECO:0007669"/>
    <property type="project" value="InterPro"/>
</dbReference>
<dbReference type="FunFam" id="1.10.630.10:FF:000018">
    <property type="entry name" value="Cytochrome P450 monooxygenase"/>
    <property type="match status" value="1"/>
</dbReference>
<dbReference type="Proteomes" id="UP000290365">
    <property type="component" value="Chromosome"/>
</dbReference>
<organism evidence="9 10">
    <name type="scientific">Ktedonosporobacter rubrisoli</name>
    <dbReference type="NCBI Taxonomy" id="2509675"/>
    <lineage>
        <taxon>Bacteria</taxon>
        <taxon>Bacillati</taxon>
        <taxon>Chloroflexota</taxon>
        <taxon>Ktedonobacteria</taxon>
        <taxon>Ktedonobacterales</taxon>
        <taxon>Ktedonosporobacteraceae</taxon>
        <taxon>Ktedonosporobacter</taxon>
    </lineage>
</organism>
<dbReference type="GO" id="GO:0020037">
    <property type="term" value="F:heme binding"/>
    <property type="evidence" value="ECO:0007669"/>
    <property type="project" value="InterPro"/>
</dbReference>
<keyword evidence="10" id="KW-1185">Reference proteome</keyword>
<evidence type="ECO:0000256" key="3">
    <source>
        <dbReference type="ARBA" id="ARBA00022723"/>
    </source>
</evidence>
<dbReference type="InterPro" id="IPR036396">
    <property type="entry name" value="Cyt_P450_sf"/>
</dbReference>
<dbReference type="InterPro" id="IPR001128">
    <property type="entry name" value="Cyt_P450"/>
</dbReference>
<dbReference type="PANTHER" id="PTHR46696">
    <property type="entry name" value="P450, PUTATIVE (EUROFUNG)-RELATED"/>
    <property type="match status" value="1"/>
</dbReference>
<feature type="compositionally biased region" description="Basic and acidic residues" evidence="8">
    <location>
        <begin position="61"/>
        <end position="79"/>
    </location>
</feature>
<dbReference type="Gene3D" id="1.10.630.10">
    <property type="entry name" value="Cytochrome P450"/>
    <property type="match status" value="1"/>
</dbReference>
<accession>A0A4P6K7G1</accession>
<keyword evidence="4 7" id="KW-0560">Oxidoreductase</keyword>